<feature type="transmembrane region" description="Helical" evidence="7">
    <location>
        <begin position="77"/>
        <end position="95"/>
    </location>
</feature>
<keyword evidence="6 7" id="KW-0472">Membrane</keyword>
<dbReference type="EC" id="1.-.-.-" evidence="9"/>
<dbReference type="RefSeq" id="WP_320001077.1">
    <property type="nucleotide sequence ID" value="NZ_CP138348.1"/>
</dbReference>
<dbReference type="GO" id="GO:0005506">
    <property type="term" value="F:iron ion binding"/>
    <property type="evidence" value="ECO:0007669"/>
    <property type="project" value="InterPro"/>
</dbReference>
<keyword evidence="4 9" id="KW-0560">Oxidoreductase</keyword>
<dbReference type="GO" id="GO:0012505">
    <property type="term" value="C:endomembrane system"/>
    <property type="evidence" value="ECO:0007669"/>
    <property type="project" value="UniProtKB-SubCell"/>
</dbReference>
<keyword evidence="2 7" id="KW-0812">Transmembrane</keyword>
<comment type="subcellular location">
    <subcellularLocation>
        <location evidence="1">Endomembrane system</location>
        <topology evidence="1">Multi-pass membrane protein</topology>
    </subcellularLocation>
</comment>
<accession>A0AAF0Z9Q1</accession>
<gene>
    <name evidence="9" type="ORF">SAY89_12065</name>
</gene>
<evidence type="ECO:0000256" key="6">
    <source>
        <dbReference type="ARBA" id="ARBA00023136"/>
    </source>
</evidence>
<dbReference type="InterPro" id="IPR006694">
    <property type="entry name" value="Fatty_acid_hydroxylase"/>
</dbReference>
<sequence length="271" mass="32276">MSYDFLYHLYPLLLITIVVEVILIQFNHNFNFSWQESFASLGVAIGHRITNTVFAVIPLGVYSYVWEHRLWTISLDHLWTIFFLFVGVEFFYYWYHRFAHEIRWLWATHAVHHSANYFNLSASFRLGWTAWLSGNYLFFLPLCWLGFAPSAIVLTLAVNLLYQFWIHTELIPKLGWFEWVFNTPSHHRVHHASNPEYIDRNYGGILIIFDRLFGTFATENSNFPLVYGLTHPFQSYNPLKIAFHEWNQLFQELKNTKTWSDRCLIVIGRPK</sequence>
<protein>
    <submittedName>
        <fullName evidence="9">Sterol desaturase family protein</fullName>
        <ecNumber evidence="9">1.-.-.-</ecNumber>
    </submittedName>
</protein>
<dbReference type="GO" id="GO:0006643">
    <property type="term" value="P:membrane lipid metabolic process"/>
    <property type="evidence" value="ECO:0007669"/>
    <property type="project" value="TreeGrafter"/>
</dbReference>
<evidence type="ECO:0000256" key="2">
    <source>
        <dbReference type="ARBA" id="ARBA00022692"/>
    </source>
</evidence>
<dbReference type="EMBL" id="CP138348">
    <property type="protein sequence ID" value="WPF87540.1"/>
    <property type="molecule type" value="Genomic_DNA"/>
</dbReference>
<keyword evidence="5" id="KW-0443">Lipid metabolism</keyword>
<dbReference type="GO" id="GO:0050479">
    <property type="term" value="F:glyceryl-ether monooxygenase activity"/>
    <property type="evidence" value="ECO:0007669"/>
    <property type="project" value="TreeGrafter"/>
</dbReference>
<dbReference type="Pfam" id="PF04116">
    <property type="entry name" value="FA_hydroxylase"/>
    <property type="match status" value="1"/>
</dbReference>
<keyword evidence="3 7" id="KW-1133">Transmembrane helix</keyword>
<feature type="transmembrane region" description="Helical" evidence="7">
    <location>
        <begin position="136"/>
        <end position="162"/>
    </location>
</feature>
<evidence type="ECO:0000256" key="7">
    <source>
        <dbReference type="SAM" id="Phobius"/>
    </source>
</evidence>
<evidence type="ECO:0000256" key="3">
    <source>
        <dbReference type="ARBA" id="ARBA00022989"/>
    </source>
</evidence>
<feature type="transmembrane region" description="Helical" evidence="7">
    <location>
        <begin position="7"/>
        <end position="26"/>
    </location>
</feature>
<evidence type="ECO:0000256" key="4">
    <source>
        <dbReference type="ARBA" id="ARBA00023002"/>
    </source>
</evidence>
<reference evidence="9" key="1">
    <citation type="submission" date="2023-11" db="EMBL/GenBank/DDBJ databases">
        <title>Genome sequence of Cyanobacterium aponinum BCRC AL20115.</title>
        <authorList>
            <person name="Chang H.-Y."/>
            <person name="Lin K.-M."/>
            <person name="Hsueh H.-T."/>
            <person name="Chu H.-A."/>
            <person name="Kuo C.-H."/>
        </authorList>
    </citation>
    <scope>NUCLEOTIDE SEQUENCE</scope>
    <source>
        <strain evidence="9">AL20115</strain>
    </source>
</reference>
<name>A0AAF0Z9Q1_9CHRO</name>
<dbReference type="AlphaFoldDB" id="A0AAF0Z9Q1"/>
<evidence type="ECO:0000313" key="9">
    <source>
        <dbReference type="EMBL" id="WPF87540.1"/>
    </source>
</evidence>
<organism evidence="9">
    <name type="scientific">Cyanobacterium aponinum AL20115</name>
    <dbReference type="NCBI Taxonomy" id="3090662"/>
    <lineage>
        <taxon>Bacteria</taxon>
        <taxon>Bacillati</taxon>
        <taxon>Cyanobacteriota</taxon>
        <taxon>Cyanophyceae</taxon>
        <taxon>Oscillatoriophycideae</taxon>
        <taxon>Chroococcales</taxon>
        <taxon>Geminocystaceae</taxon>
        <taxon>Cyanobacterium</taxon>
    </lineage>
</organism>
<dbReference type="GO" id="GO:0016020">
    <property type="term" value="C:membrane"/>
    <property type="evidence" value="ECO:0007669"/>
    <property type="project" value="GOC"/>
</dbReference>
<proteinExistence type="predicted"/>
<feature type="transmembrane region" description="Helical" evidence="7">
    <location>
        <begin position="38"/>
        <end position="65"/>
    </location>
</feature>
<dbReference type="PANTHER" id="PTHR21624">
    <property type="entry name" value="STEROL DESATURASE-RELATED PROTEIN"/>
    <property type="match status" value="1"/>
</dbReference>
<dbReference type="PANTHER" id="PTHR21624:SF1">
    <property type="entry name" value="ALKYLGLYCEROL MONOOXYGENASE"/>
    <property type="match status" value="1"/>
</dbReference>
<evidence type="ECO:0000256" key="5">
    <source>
        <dbReference type="ARBA" id="ARBA00023098"/>
    </source>
</evidence>
<evidence type="ECO:0000256" key="1">
    <source>
        <dbReference type="ARBA" id="ARBA00004127"/>
    </source>
</evidence>
<dbReference type="InterPro" id="IPR051689">
    <property type="entry name" value="Sterol_desaturase/TMEM195"/>
</dbReference>
<feature type="domain" description="Fatty acid hydroxylase" evidence="8">
    <location>
        <begin position="82"/>
        <end position="215"/>
    </location>
</feature>
<evidence type="ECO:0000259" key="8">
    <source>
        <dbReference type="Pfam" id="PF04116"/>
    </source>
</evidence>
<dbReference type="GO" id="GO:0008610">
    <property type="term" value="P:lipid biosynthetic process"/>
    <property type="evidence" value="ECO:0007669"/>
    <property type="project" value="InterPro"/>
</dbReference>